<dbReference type="GO" id="GO:0006355">
    <property type="term" value="P:regulation of DNA-templated transcription"/>
    <property type="evidence" value="ECO:0007669"/>
    <property type="project" value="UniProtKB-ARBA"/>
</dbReference>
<comment type="caution">
    <text evidence="11">The sequence shown here is derived from an EMBL/GenBank/DDBJ whole genome shotgun (WGS) entry which is preliminary data.</text>
</comment>
<proteinExistence type="predicted"/>
<dbReference type="EMBL" id="LFYR01001410">
    <property type="protein sequence ID" value="KMZ62082.1"/>
    <property type="molecule type" value="Genomic_DNA"/>
</dbReference>
<dbReference type="OMA" id="KLMEAWC"/>
<dbReference type="Gene3D" id="1.10.10.60">
    <property type="entry name" value="Homeodomain-like"/>
    <property type="match status" value="2"/>
</dbReference>
<evidence type="ECO:0000313" key="12">
    <source>
        <dbReference type="Proteomes" id="UP000036987"/>
    </source>
</evidence>
<comment type="subcellular location">
    <subcellularLocation>
        <location evidence="1">Nucleus</location>
    </subcellularLocation>
</comment>
<evidence type="ECO:0000259" key="9">
    <source>
        <dbReference type="PROSITE" id="PS50090"/>
    </source>
</evidence>
<evidence type="ECO:0000313" key="11">
    <source>
        <dbReference type="EMBL" id="KMZ62082.1"/>
    </source>
</evidence>
<keyword evidence="7" id="KW-0175">Coiled coil</keyword>
<sequence length="410" mass="46446">MKDRQRWQPEEDALLLAYVSQHGPKEWSLLPQRMGLSSFHRDPKSCLERWKNYLRPGLKKGSLSPEEQSLVISLQSKHGNKWNLIASHLPGRTPKRLGKWWEVFKEKQIKNNQKKKNQQHQQQQQCCYSMGETGSNSNTGTTSVILRPQQGEYDHILETFADKYVVNKGKMLPDLSPSMSSCNDSAPPHQNLGGGTTLGVAAYSSYQNLLPRFAHQNIPPWMSTTTTIAVAGVSATGGCNNSNSPSVTLSLSPGENGGGGGSGGKNHVGLLQVSTLTQLCRELDEARQSLMHHKKEANWRLSRLEQQLESEKARKKREKEEEIKTKIIALRKEEESCLDRLNTEYRDQLSAIQRDADDKEAKMMEMWSSKHSKLTRLIGHFGSSDASLDHHHRRRHHHLPRSSPFQHQQQ</sequence>
<evidence type="ECO:0000259" key="10">
    <source>
        <dbReference type="PROSITE" id="PS51294"/>
    </source>
</evidence>
<dbReference type="PANTHER" id="PTHR47214:SF1">
    <property type="entry name" value="PROTEIN ROUGH SHEATH 2 HOMOLOG"/>
    <property type="match status" value="1"/>
</dbReference>
<dbReference type="FunFam" id="1.10.10.60:FF:000449">
    <property type="entry name" value="MYB-related transcription factor"/>
    <property type="match status" value="1"/>
</dbReference>
<dbReference type="AlphaFoldDB" id="A0A0K9P1H9"/>
<feature type="domain" description="HTH myb-type" evidence="10">
    <location>
        <begin position="1"/>
        <end position="58"/>
    </location>
</feature>
<dbReference type="SUPFAM" id="SSF46689">
    <property type="entry name" value="Homeodomain-like"/>
    <property type="match status" value="1"/>
</dbReference>
<accession>A0A0K9P1H9</accession>
<name>A0A0K9P1H9_ZOSMR</name>
<evidence type="ECO:0000256" key="1">
    <source>
        <dbReference type="ARBA" id="ARBA00004123"/>
    </source>
</evidence>
<feature type="compositionally biased region" description="Basic residues" evidence="8">
    <location>
        <begin position="390"/>
        <end position="400"/>
    </location>
</feature>
<evidence type="ECO:0000256" key="3">
    <source>
        <dbReference type="ARBA" id="ARBA00023015"/>
    </source>
</evidence>
<feature type="domain" description="Myb-like" evidence="9">
    <location>
        <begin position="1"/>
        <end position="54"/>
    </location>
</feature>
<dbReference type="PROSITE" id="PS50090">
    <property type="entry name" value="MYB_LIKE"/>
    <property type="match status" value="2"/>
</dbReference>
<keyword evidence="5" id="KW-0804">Transcription</keyword>
<dbReference type="PANTHER" id="PTHR47214">
    <property type="entry name" value="PROTEIN ROUGH SHEATH 2 HOMOLOG"/>
    <property type="match status" value="1"/>
</dbReference>
<dbReference type="InterPro" id="IPR009057">
    <property type="entry name" value="Homeodomain-like_sf"/>
</dbReference>
<feature type="region of interest" description="Disordered" evidence="8">
    <location>
        <begin position="385"/>
        <end position="410"/>
    </location>
</feature>
<evidence type="ECO:0000256" key="4">
    <source>
        <dbReference type="ARBA" id="ARBA00023125"/>
    </source>
</evidence>
<keyword evidence="3" id="KW-0805">Transcription regulation</keyword>
<feature type="region of interest" description="Disordered" evidence="8">
    <location>
        <begin position="111"/>
        <end position="131"/>
    </location>
</feature>
<dbReference type="GO" id="GO:0003677">
    <property type="term" value="F:DNA binding"/>
    <property type="evidence" value="ECO:0007669"/>
    <property type="project" value="UniProtKB-KW"/>
</dbReference>
<evidence type="ECO:0000256" key="2">
    <source>
        <dbReference type="ARBA" id="ARBA00022737"/>
    </source>
</evidence>
<keyword evidence="4" id="KW-0238">DNA-binding</keyword>
<keyword evidence="2" id="KW-0677">Repeat</keyword>
<dbReference type="GO" id="GO:0005634">
    <property type="term" value="C:nucleus"/>
    <property type="evidence" value="ECO:0007669"/>
    <property type="project" value="UniProtKB-SubCell"/>
</dbReference>
<keyword evidence="12" id="KW-1185">Reference proteome</keyword>
<evidence type="ECO:0000256" key="5">
    <source>
        <dbReference type="ARBA" id="ARBA00023163"/>
    </source>
</evidence>
<dbReference type="InterPro" id="IPR017930">
    <property type="entry name" value="Myb_dom"/>
</dbReference>
<feature type="coiled-coil region" evidence="7">
    <location>
        <begin position="276"/>
        <end position="362"/>
    </location>
</feature>
<protein>
    <submittedName>
        <fullName evidence="11">Myb domain protein 94</fullName>
    </submittedName>
</protein>
<feature type="compositionally biased region" description="Gly residues" evidence="8">
    <location>
        <begin position="255"/>
        <end position="266"/>
    </location>
</feature>
<evidence type="ECO:0000256" key="7">
    <source>
        <dbReference type="SAM" id="Coils"/>
    </source>
</evidence>
<dbReference type="OrthoDB" id="2143914at2759"/>
<feature type="domain" description="HTH myb-type" evidence="10">
    <location>
        <begin position="59"/>
        <end position="109"/>
    </location>
</feature>
<reference evidence="12" key="1">
    <citation type="journal article" date="2016" name="Nature">
        <title>The genome of the seagrass Zostera marina reveals angiosperm adaptation to the sea.</title>
        <authorList>
            <person name="Olsen J.L."/>
            <person name="Rouze P."/>
            <person name="Verhelst B."/>
            <person name="Lin Y.-C."/>
            <person name="Bayer T."/>
            <person name="Collen J."/>
            <person name="Dattolo E."/>
            <person name="De Paoli E."/>
            <person name="Dittami S."/>
            <person name="Maumus F."/>
            <person name="Michel G."/>
            <person name="Kersting A."/>
            <person name="Lauritano C."/>
            <person name="Lohaus R."/>
            <person name="Toepel M."/>
            <person name="Tonon T."/>
            <person name="Vanneste K."/>
            <person name="Amirebrahimi M."/>
            <person name="Brakel J."/>
            <person name="Bostroem C."/>
            <person name="Chovatia M."/>
            <person name="Grimwood J."/>
            <person name="Jenkins J.W."/>
            <person name="Jueterbock A."/>
            <person name="Mraz A."/>
            <person name="Stam W.T."/>
            <person name="Tice H."/>
            <person name="Bornberg-Bauer E."/>
            <person name="Green P.J."/>
            <person name="Pearson G.A."/>
            <person name="Procaccini G."/>
            <person name="Duarte C.M."/>
            <person name="Schmutz J."/>
            <person name="Reusch T.B.H."/>
            <person name="Van de Peer Y."/>
        </authorList>
    </citation>
    <scope>NUCLEOTIDE SEQUENCE [LARGE SCALE GENOMIC DNA]</scope>
    <source>
        <strain evidence="12">cv. Finnish</strain>
    </source>
</reference>
<dbReference type="Proteomes" id="UP000036987">
    <property type="component" value="Unassembled WGS sequence"/>
</dbReference>
<dbReference type="STRING" id="29655.A0A0K9P1H9"/>
<feature type="compositionally biased region" description="Polar residues" evidence="8">
    <location>
        <begin position="244"/>
        <end position="253"/>
    </location>
</feature>
<evidence type="ECO:0000256" key="6">
    <source>
        <dbReference type="ARBA" id="ARBA00023242"/>
    </source>
</evidence>
<gene>
    <name evidence="11" type="ORF">ZOSMA_48G00010</name>
</gene>
<dbReference type="InterPro" id="IPR001005">
    <property type="entry name" value="SANT/Myb"/>
</dbReference>
<dbReference type="CDD" id="cd00167">
    <property type="entry name" value="SANT"/>
    <property type="match status" value="2"/>
</dbReference>
<feature type="domain" description="Myb-like" evidence="9">
    <location>
        <begin position="55"/>
        <end position="105"/>
    </location>
</feature>
<dbReference type="InterPro" id="IPR052844">
    <property type="entry name" value="Leaf_Dev_Regulator"/>
</dbReference>
<organism evidence="11 12">
    <name type="scientific">Zostera marina</name>
    <name type="common">Eelgrass</name>
    <dbReference type="NCBI Taxonomy" id="29655"/>
    <lineage>
        <taxon>Eukaryota</taxon>
        <taxon>Viridiplantae</taxon>
        <taxon>Streptophyta</taxon>
        <taxon>Embryophyta</taxon>
        <taxon>Tracheophyta</taxon>
        <taxon>Spermatophyta</taxon>
        <taxon>Magnoliopsida</taxon>
        <taxon>Liliopsida</taxon>
        <taxon>Zosteraceae</taxon>
        <taxon>Zostera</taxon>
    </lineage>
</organism>
<dbReference type="PROSITE" id="PS51294">
    <property type="entry name" value="HTH_MYB"/>
    <property type="match status" value="2"/>
</dbReference>
<evidence type="ECO:0000256" key="8">
    <source>
        <dbReference type="SAM" id="MobiDB-lite"/>
    </source>
</evidence>
<dbReference type="SMART" id="SM00717">
    <property type="entry name" value="SANT"/>
    <property type="match status" value="2"/>
</dbReference>
<feature type="region of interest" description="Disordered" evidence="8">
    <location>
        <begin position="244"/>
        <end position="266"/>
    </location>
</feature>
<dbReference type="Pfam" id="PF00249">
    <property type="entry name" value="Myb_DNA-binding"/>
    <property type="match status" value="2"/>
</dbReference>
<keyword evidence="6" id="KW-0539">Nucleus</keyword>